<evidence type="ECO:0000313" key="1">
    <source>
        <dbReference type="EMBL" id="OGG38042.1"/>
    </source>
</evidence>
<accession>A0A1F6BMQ0</accession>
<protein>
    <recommendedName>
        <fullName evidence="3">DUF218 domain-containing protein</fullName>
    </recommendedName>
</protein>
<reference evidence="1 2" key="1">
    <citation type="journal article" date="2016" name="Nat. Commun.">
        <title>Thousands of microbial genomes shed light on interconnected biogeochemical processes in an aquifer system.</title>
        <authorList>
            <person name="Anantharaman K."/>
            <person name="Brown C.T."/>
            <person name="Hug L.A."/>
            <person name="Sharon I."/>
            <person name="Castelle C.J."/>
            <person name="Probst A.J."/>
            <person name="Thomas B.C."/>
            <person name="Singh A."/>
            <person name="Wilkins M.J."/>
            <person name="Karaoz U."/>
            <person name="Brodie E.L."/>
            <person name="Williams K.H."/>
            <person name="Hubbard S.S."/>
            <person name="Banfield J.F."/>
        </authorList>
    </citation>
    <scope>NUCLEOTIDE SEQUENCE [LARGE SCALE GENOMIC DNA]</scope>
</reference>
<organism evidence="1 2">
    <name type="scientific">Candidatus Jorgensenbacteria bacterium GWC1_48_12</name>
    <dbReference type="NCBI Taxonomy" id="1798469"/>
    <lineage>
        <taxon>Bacteria</taxon>
        <taxon>Candidatus Joergenseniibacteriota</taxon>
    </lineage>
</organism>
<gene>
    <name evidence="1" type="ORF">A2127_01730</name>
</gene>
<name>A0A1F6BMQ0_9BACT</name>
<dbReference type="AlphaFoldDB" id="A0A1F6BMQ0"/>
<dbReference type="Proteomes" id="UP000179324">
    <property type="component" value="Unassembled WGS sequence"/>
</dbReference>
<sequence length="195" mass="21745">MWGIPPDLLGHFPKAVLVVLQEEAEIVFLGCGLRSGPNGEMESEFNRQYILDNFHRLSEFAEFRGIDLKKAKERIKQILVLDRSSLSTAQEVAFAGKAFEDAGIEKVVSVTCPTHAPRSLNEALKFFSRPESKIAIHNISVQVSDIGWAPNSDVMVFEPPHMPKDLIAGALRQKIAKMLLDPVELQKIKKALDLL</sequence>
<comment type="caution">
    <text evidence="1">The sequence shown here is derived from an EMBL/GenBank/DDBJ whole genome shotgun (WGS) entry which is preliminary data.</text>
</comment>
<evidence type="ECO:0000313" key="2">
    <source>
        <dbReference type="Proteomes" id="UP000179324"/>
    </source>
</evidence>
<proteinExistence type="predicted"/>
<dbReference type="EMBL" id="MFKI01000031">
    <property type="protein sequence ID" value="OGG38042.1"/>
    <property type="molecule type" value="Genomic_DNA"/>
</dbReference>
<evidence type="ECO:0008006" key="3">
    <source>
        <dbReference type="Google" id="ProtNLM"/>
    </source>
</evidence>